<dbReference type="AlphaFoldDB" id="A0A4R2L893"/>
<evidence type="ECO:0000313" key="3">
    <source>
        <dbReference type="Proteomes" id="UP000295711"/>
    </source>
</evidence>
<evidence type="ECO:0000313" key="2">
    <source>
        <dbReference type="EMBL" id="TCO83259.1"/>
    </source>
</evidence>
<comment type="caution">
    <text evidence="2">The sequence shown here is derived from an EMBL/GenBank/DDBJ whole genome shotgun (WGS) entry which is preliminary data.</text>
</comment>
<sequence length="50" mass="5346">MDEKLYKSMGRIGGTNIAMGIVSIIVGVTVGVLSIVCGGRLLNDKRHLLF</sequence>
<keyword evidence="3" id="KW-1185">Reference proteome</keyword>
<keyword evidence="1" id="KW-0472">Membrane</keyword>
<dbReference type="Proteomes" id="UP000295711">
    <property type="component" value="Unassembled WGS sequence"/>
</dbReference>
<keyword evidence="1" id="KW-1133">Transmembrane helix</keyword>
<reference evidence="2 3" key="1">
    <citation type="submission" date="2019-03" db="EMBL/GenBank/DDBJ databases">
        <title>Genomic Encyclopedia of Type Strains, Phase IV (KMG-IV): sequencing the most valuable type-strain genomes for metagenomic binning, comparative biology and taxonomic classification.</title>
        <authorList>
            <person name="Goeker M."/>
        </authorList>
    </citation>
    <scope>NUCLEOTIDE SEQUENCE [LARGE SCALE GENOMIC DNA]</scope>
    <source>
        <strain evidence="2 3">DSM 28559</strain>
    </source>
</reference>
<feature type="transmembrane region" description="Helical" evidence="1">
    <location>
        <begin position="20"/>
        <end position="42"/>
    </location>
</feature>
<dbReference type="RefSeq" id="WP_165873364.1">
    <property type="nucleotide sequence ID" value="NZ_JANKAQ010000014.1"/>
</dbReference>
<gene>
    <name evidence="2" type="ORF">EV212_11346</name>
</gene>
<name>A0A4R2L893_9FIRM</name>
<accession>A0A4R2L893</accession>
<dbReference type="EMBL" id="SLXA01000013">
    <property type="protein sequence ID" value="TCO83259.1"/>
    <property type="molecule type" value="Genomic_DNA"/>
</dbReference>
<keyword evidence="1" id="KW-0812">Transmembrane</keyword>
<evidence type="ECO:0000256" key="1">
    <source>
        <dbReference type="SAM" id="Phobius"/>
    </source>
</evidence>
<proteinExistence type="predicted"/>
<protein>
    <submittedName>
        <fullName evidence="2">Uncharacterized protein</fullName>
    </submittedName>
</protein>
<organism evidence="2 3">
    <name type="scientific">Frisingicoccus caecimuris</name>
    <dbReference type="NCBI Taxonomy" id="1796636"/>
    <lineage>
        <taxon>Bacteria</taxon>
        <taxon>Bacillati</taxon>
        <taxon>Bacillota</taxon>
        <taxon>Clostridia</taxon>
        <taxon>Lachnospirales</taxon>
        <taxon>Lachnospiraceae</taxon>
        <taxon>Frisingicoccus</taxon>
    </lineage>
</organism>